<keyword evidence="11" id="KW-0175">Coiled coil</keyword>
<dbReference type="Pfam" id="PF00512">
    <property type="entry name" value="HisKA"/>
    <property type="match status" value="1"/>
</dbReference>
<protein>
    <recommendedName>
        <fullName evidence="3">histidine kinase</fullName>
        <ecNumber evidence="3">2.7.13.3</ecNumber>
    </recommendedName>
</protein>
<keyword evidence="5" id="KW-0808">Transferase</keyword>
<dbReference type="InterPro" id="IPR036097">
    <property type="entry name" value="HisK_dim/P_sf"/>
</dbReference>
<keyword evidence="4" id="KW-0597">Phosphoprotein</keyword>
<dbReference type="Proteomes" id="UP000471298">
    <property type="component" value="Unassembled WGS sequence"/>
</dbReference>
<dbReference type="PANTHER" id="PTHR45436:SF8">
    <property type="entry name" value="HISTIDINE KINASE"/>
    <property type="match status" value="1"/>
</dbReference>
<evidence type="ECO:0000256" key="1">
    <source>
        <dbReference type="ARBA" id="ARBA00000085"/>
    </source>
</evidence>
<accession>A0A6N7F1I8</accession>
<dbReference type="PRINTS" id="PR00344">
    <property type="entry name" value="BCTRLSENSOR"/>
</dbReference>
<feature type="coiled-coil region" evidence="11">
    <location>
        <begin position="173"/>
        <end position="200"/>
    </location>
</feature>
<dbReference type="Gene3D" id="3.30.565.10">
    <property type="entry name" value="Histidine kinase-like ATPase, C-terminal domain"/>
    <property type="match status" value="1"/>
</dbReference>
<evidence type="ECO:0000259" key="13">
    <source>
        <dbReference type="PROSITE" id="PS50109"/>
    </source>
</evidence>
<keyword evidence="8 12" id="KW-1133">Transmembrane helix</keyword>
<dbReference type="SMART" id="SM00388">
    <property type="entry name" value="HisKA"/>
    <property type="match status" value="1"/>
</dbReference>
<dbReference type="GO" id="GO:0000155">
    <property type="term" value="F:phosphorelay sensor kinase activity"/>
    <property type="evidence" value="ECO:0007669"/>
    <property type="project" value="InterPro"/>
</dbReference>
<evidence type="ECO:0000256" key="6">
    <source>
        <dbReference type="ARBA" id="ARBA00022692"/>
    </source>
</evidence>
<dbReference type="PROSITE" id="PS50109">
    <property type="entry name" value="HIS_KIN"/>
    <property type="match status" value="1"/>
</dbReference>
<evidence type="ECO:0000256" key="4">
    <source>
        <dbReference type="ARBA" id="ARBA00022553"/>
    </source>
</evidence>
<evidence type="ECO:0000256" key="7">
    <source>
        <dbReference type="ARBA" id="ARBA00022777"/>
    </source>
</evidence>
<dbReference type="Pfam" id="PF02518">
    <property type="entry name" value="HATPase_c"/>
    <property type="match status" value="1"/>
</dbReference>
<comment type="caution">
    <text evidence="15">The sequence shown here is derived from an EMBL/GenBank/DDBJ whole genome shotgun (WGS) entry which is preliminary data.</text>
</comment>
<dbReference type="InterPro" id="IPR003660">
    <property type="entry name" value="HAMP_dom"/>
</dbReference>
<reference evidence="15 16" key="1">
    <citation type="submission" date="2019-10" db="EMBL/GenBank/DDBJ databases">
        <title>Cardiobacteriales fam. a chemoheterotrophic member of the order Cardiobacteriales, and proposal of Cardiobacteriales fam. nov.</title>
        <authorList>
            <person name="Wang C."/>
        </authorList>
    </citation>
    <scope>NUCLEOTIDE SEQUENCE [LARGE SCALE GENOMIC DNA]</scope>
    <source>
        <strain evidence="15 16">ML27</strain>
    </source>
</reference>
<dbReference type="SUPFAM" id="SSF158472">
    <property type="entry name" value="HAMP domain-like"/>
    <property type="match status" value="1"/>
</dbReference>
<dbReference type="InParanoid" id="A0A6N7F1I8"/>
<proteinExistence type="predicted"/>
<dbReference type="InterPro" id="IPR050428">
    <property type="entry name" value="TCS_sensor_his_kinase"/>
</dbReference>
<dbReference type="InterPro" id="IPR036890">
    <property type="entry name" value="HATPase_C_sf"/>
</dbReference>
<evidence type="ECO:0000259" key="14">
    <source>
        <dbReference type="PROSITE" id="PS50885"/>
    </source>
</evidence>
<dbReference type="SMART" id="SM00304">
    <property type="entry name" value="HAMP"/>
    <property type="match status" value="1"/>
</dbReference>
<keyword evidence="10 12" id="KW-0472">Membrane</keyword>
<comment type="catalytic activity">
    <reaction evidence="1">
        <text>ATP + protein L-histidine = ADP + protein N-phospho-L-histidine.</text>
        <dbReference type="EC" id="2.7.13.3"/>
    </reaction>
</comment>
<dbReference type="InterPro" id="IPR004358">
    <property type="entry name" value="Sig_transdc_His_kin-like_C"/>
</dbReference>
<dbReference type="PANTHER" id="PTHR45436">
    <property type="entry name" value="SENSOR HISTIDINE KINASE YKOH"/>
    <property type="match status" value="1"/>
</dbReference>
<sequence>MTMLAVAYRAIEKNIQSSIEKEVNAEITRYIGSYQSMQLGIEPERYAFFIEQGGRKVAGNISQIPESDEPINFVDIPASKVIAADNLDSKGKILGKTVTLPDNTKLFIGKNSYDATKRQKDILDALSTALLSLLIIGIVGGLIISFRSIKRIDRISRVSKAIMAGDLTLRIPTTQYNDDIEDLARNLNNMLDQIDDLMAGMRQVSNNVAHDLRTPLTRLRASIETIARKSDGDIKEEAEQALVETDNLLNTFASLLRISQVESGAVEKRKTPFDLSALVHEVVDFYEVLAEEKEQSIALDLAKNIILSGDKTLISQAIINIFTNAVKYAPESGHINISLTAIANNSVAELVIHDSGNGVPDSEISKITQRFFRLESHRKTENGSGLGLAMVKAIIDAHRGRLSFENDNGFKVIVHLPIKA</sequence>
<evidence type="ECO:0000313" key="15">
    <source>
        <dbReference type="EMBL" id="MPV86658.1"/>
    </source>
</evidence>
<dbReference type="SUPFAM" id="SSF47384">
    <property type="entry name" value="Homodimeric domain of signal transducing histidine kinase"/>
    <property type="match status" value="1"/>
</dbReference>
<evidence type="ECO:0000256" key="12">
    <source>
        <dbReference type="SAM" id="Phobius"/>
    </source>
</evidence>
<keyword evidence="6 12" id="KW-0812">Transmembrane</keyword>
<dbReference type="InterPro" id="IPR005467">
    <property type="entry name" value="His_kinase_dom"/>
</dbReference>
<dbReference type="SMART" id="SM00387">
    <property type="entry name" value="HATPase_c"/>
    <property type="match status" value="1"/>
</dbReference>
<comment type="subcellular location">
    <subcellularLocation>
        <location evidence="2">Membrane</location>
    </subcellularLocation>
</comment>
<organism evidence="15 16">
    <name type="scientific">Ostreibacterium oceani</name>
    <dbReference type="NCBI Taxonomy" id="2654998"/>
    <lineage>
        <taxon>Bacteria</taxon>
        <taxon>Pseudomonadati</taxon>
        <taxon>Pseudomonadota</taxon>
        <taxon>Gammaproteobacteria</taxon>
        <taxon>Cardiobacteriales</taxon>
        <taxon>Ostreibacteriaceae</taxon>
        <taxon>Ostreibacterium</taxon>
    </lineage>
</organism>
<dbReference type="EC" id="2.7.13.3" evidence="3"/>
<dbReference type="Gene3D" id="6.10.340.10">
    <property type="match status" value="1"/>
</dbReference>
<dbReference type="GO" id="GO:0005886">
    <property type="term" value="C:plasma membrane"/>
    <property type="evidence" value="ECO:0007669"/>
    <property type="project" value="TreeGrafter"/>
</dbReference>
<evidence type="ECO:0000256" key="2">
    <source>
        <dbReference type="ARBA" id="ARBA00004370"/>
    </source>
</evidence>
<evidence type="ECO:0000256" key="8">
    <source>
        <dbReference type="ARBA" id="ARBA00022989"/>
    </source>
</evidence>
<keyword evidence="7" id="KW-0418">Kinase</keyword>
<evidence type="ECO:0000256" key="5">
    <source>
        <dbReference type="ARBA" id="ARBA00022679"/>
    </source>
</evidence>
<dbReference type="RefSeq" id="WP_152810655.1">
    <property type="nucleotide sequence ID" value="NZ_WHNW01000010.1"/>
</dbReference>
<keyword evidence="9" id="KW-0902">Two-component regulatory system</keyword>
<keyword evidence="16" id="KW-1185">Reference proteome</keyword>
<evidence type="ECO:0000313" key="16">
    <source>
        <dbReference type="Proteomes" id="UP000471298"/>
    </source>
</evidence>
<evidence type="ECO:0000256" key="3">
    <source>
        <dbReference type="ARBA" id="ARBA00012438"/>
    </source>
</evidence>
<feature type="transmembrane region" description="Helical" evidence="12">
    <location>
        <begin position="125"/>
        <end position="146"/>
    </location>
</feature>
<gene>
    <name evidence="15" type="ORF">GCU85_07970</name>
</gene>
<evidence type="ECO:0000256" key="10">
    <source>
        <dbReference type="ARBA" id="ARBA00023136"/>
    </source>
</evidence>
<dbReference type="SUPFAM" id="SSF55874">
    <property type="entry name" value="ATPase domain of HSP90 chaperone/DNA topoisomerase II/histidine kinase"/>
    <property type="match status" value="1"/>
</dbReference>
<dbReference type="InterPro" id="IPR003594">
    <property type="entry name" value="HATPase_dom"/>
</dbReference>
<dbReference type="CDD" id="cd06225">
    <property type="entry name" value="HAMP"/>
    <property type="match status" value="1"/>
</dbReference>
<evidence type="ECO:0000256" key="11">
    <source>
        <dbReference type="SAM" id="Coils"/>
    </source>
</evidence>
<feature type="domain" description="HAMP" evidence="14">
    <location>
        <begin position="146"/>
        <end position="199"/>
    </location>
</feature>
<dbReference type="Gene3D" id="1.10.287.130">
    <property type="match status" value="1"/>
</dbReference>
<evidence type="ECO:0000256" key="9">
    <source>
        <dbReference type="ARBA" id="ARBA00023012"/>
    </source>
</evidence>
<dbReference type="AlphaFoldDB" id="A0A6N7F1I8"/>
<dbReference type="InterPro" id="IPR003661">
    <property type="entry name" value="HisK_dim/P_dom"/>
</dbReference>
<dbReference type="FunCoup" id="A0A6N7F1I8">
    <property type="interactions" value="83"/>
</dbReference>
<dbReference type="Pfam" id="PF00672">
    <property type="entry name" value="HAMP"/>
    <property type="match status" value="1"/>
</dbReference>
<dbReference type="EMBL" id="WHNW01000010">
    <property type="protein sequence ID" value="MPV86658.1"/>
    <property type="molecule type" value="Genomic_DNA"/>
</dbReference>
<dbReference type="PROSITE" id="PS50885">
    <property type="entry name" value="HAMP"/>
    <property type="match status" value="1"/>
</dbReference>
<name>A0A6N7F1I8_9GAMM</name>
<feature type="domain" description="Histidine kinase" evidence="13">
    <location>
        <begin position="207"/>
        <end position="420"/>
    </location>
</feature>
<dbReference type="CDD" id="cd00082">
    <property type="entry name" value="HisKA"/>
    <property type="match status" value="1"/>
</dbReference>